<gene>
    <name evidence="1" type="ORF">J437_LFUL019186</name>
</gene>
<reference evidence="1" key="1">
    <citation type="submission" date="2013-04" db="EMBL/GenBank/DDBJ databases">
        <authorList>
            <person name="Qu J."/>
            <person name="Murali S.C."/>
            <person name="Bandaranaike D."/>
            <person name="Bellair M."/>
            <person name="Blankenburg K."/>
            <person name="Chao H."/>
            <person name="Dinh H."/>
            <person name="Doddapaneni H."/>
            <person name="Downs B."/>
            <person name="Dugan-Rocha S."/>
            <person name="Elkadiri S."/>
            <person name="Gnanaolivu R.D."/>
            <person name="Hernandez B."/>
            <person name="Javaid M."/>
            <person name="Jayaseelan J.C."/>
            <person name="Lee S."/>
            <person name="Li M."/>
            <person name="Ming W."/>
            <person name="Munidasa M."/>
            <person name="Muniz J."/>
            <person name="Nguyen L."/>
            <person name="Ongeri F."/>
            <person name="Osuji N."/>
            <person name="Pu L.-L."/>
            <person name="Puazo M."/>
            <person name="Qu C."/>
            <person name="Quiroz J."/>
            <person name="Raj R."/>
            <person name="Weissenberger G."/>
            <person name="Xin Y."/>
            <person name="Zou X."/>
            <person name="Han Y."/>
            <person name="Richards S."/>
            <person name="Worley K."/>
            <person name="Muzny D."/>
            <person name="Gibbs R."/>
        </authorList>
    </citation>
    <scope>NUCLEOTIDE SEQUENCE</scope>
    <source>
        <strain evidence="1">Sampled in the wild</strain>
    </source>
</reference>
<accession>A0A8K0KQA3</accession>
<reference evidence="1" key="2">
    <citation type="submission" date="2017-10" db="EMBL/GenBank/DDBJ databases">
        <title>Ladona fulva Genome sequencing and assembly.</title>
        <authorList>
            <person name="Murali S."/>
            <person name="Richards S."/>
            <person name="Bandaranaike D."/>
            <person name="Bellair M."/>
            <person name="Blankenburg K."/>
            <person name="Chao H."/>
            <person name="Dinh H."/>
            <person name="Doddapaneni H."/>
            <person name="Dugan-Rocha S."/>
            <person name="Elkadiri S."/>
            <person name="Gnanaolivu R."/>
            <person name="Hernandez B."/>
            <person name="Skinner E."/>
            <person name="Javaid M."/>
            <person name="Lee S."/>
            <person name="Li M."/>
            <person name="Ming W."/>
            <person name="Munidasa M."/>
            <person name="Muniz J."/>
            <person name="Nguyen L."/>
            <person name="Hughes D."/>
            <person name="Osuji N."/>
            <person name="Pu L.-L."/>
            <person name="Puazo M."/>
            <person name="Qu C."/>
            <person name="Quiroz J."/>
            <person name="Raj R."/>
            <person name="Weissenberger G."/>
            <person name="Xin Y."/>
            <person name="Zou X."/>
            <person name="Han Y."/>
            <person name="Worley K."/>
            <person name="Muzny D."/>
            <person name="Gibbs R."/>
        </authorList>
    </citation>
    <scope>NUCLEOTIDE SEQUENCE</scope>
    <source>
        <strain evidence="1">Sampled in the wild</strain>
    </source>
</reference>
<keyword evidence="2" id="KW-1185">Reference proteome</keyword>
<evidence type="ECO:0000313" key="1">
    <source>
        <dbReference type="EMBL" id="KAG8239514.1"/>
    </source>
</evidence>
<name>A0A8K0KQA3_LADFU</name>
<evidence type="ECO:0000313" key="2">
    <source>
        <dbReference type="Proteomes" id="UP000792457"/>
    </source>
</evidence>
<protein>
    <submittedName>
        <fullName evidence="1">Uncharacterized protein</fullName>
    </submittedName>
</protein>
<comment type="caution">
    <text evidence="1">The sequence shown here is derived from an EMBL/GenBank/DDBJ whole genome shotgun (WGS) entry which is preliminary data.</text>
</comment>
<dbReference type="Proteomes" id="UP000792457">
    <property type="component" value="Unassembled WGS sequence"/>
</dbReference>
<dbReference type="EMBL" id="KZ309683">
    <property type="protein sequence ID" value="KAG8239514.1"/>
    <property type="molecule type" value="Genomic_DNA"/>
</dbReference>
<proteinExistence type="predicted"/>
<sequence>MSRLILAHARSKKHGFLEHAFLLFQYKKTTDYHEEMNGGVLGVMMAGLEEGSVIVMDNASSHSILIEKIPTTKTREAVASVQWLINVLTTNRRTLYQNC</sequence>
<organism evidence="1 2">
    <name type="scientific">Ladona fulva</name>
    <name type="common">Scarce chaser dragonfly</name>
    <name type="synonym">Libellula fulva</name>
    <dbReference type="NCBI Taxonomy" id="123851"/>
    <lineage>
        <taxon>Eukaryota</taxon>
        <taxon>Metazoa</taxon>
        <taxon>Ecdysozoa</taxon>
        <taxon>Arthropoda</taxon>
        <taxon>Hexapoda</taxon>
        <taxon>Insecta</taxon>
        <taxon>Pterygota</taxon>
        <taxon>Palaeoptera</taxon>
        <taxon>Odonata</taxon>
        <taxon>Epiprocta</taxon>
        <taxon>Anisoptera</taxon>
        <taxon>Libelluloidea</taxon>
        <taxon>Libellulidae</taxon>
        <taxon>Ladona</taxon>
    </lineage>
</organism>
<dbReference type="OrthoDB" id="7460492at2759"/>
<dbReference type="AlphaFoldDB" id="A0A8K0KQA3"/>